<dbReference type="GO" id="GO:0008083">
    <property type="term" value="F:growth factor activity"/>
    <property type="evidence" value="ECO:0007669"/>
    <property type="project" value="InterPro"/>
</dbReference>
<reference evidence="3" key="3">
    <citation type="submission" date="2025-09" db="UniProtKB">
        <authorList>
            <consortium name="Ensembl"/>
        </authorList>
    </citation>
    <scope>IDENTIFICATION</scope>
</reference>
<proteinExistence type="predicted"/>
<feature type="compositionally biased region" description="Low complexity" evidence="1">
    <location>
        <begin position="417"/>
        <end position="430"/>
    </location>
</feature>
<accession>A0A8I5NPY6</accession>
<dbReference type="InterPro" id="IPR008001">
    <property type="entry name" value="MCSF-1"/>
</dbReference>
<evidence type="ECO:0000313" key="4">
    <source>
        <dbReference type="Proteomes" id="UP000028761"/>
    </source>
</evidence>
<dbReference type="GO" id="GO:0005615">
    <property type="term" value="C:extracellular space"/>
    <property type="evidence" value="ECO:0007669"/>
    <property type="project" value="TreeGrafter"/>
</dbReference>
<dbReference type="PANTHER" id="PTHR10058:SF0">
    <property type="entry name" value="MACROPHAGE COLONY-STIMULATING FACTOR 1"/>
    <property type="match status" value="1"/>
</dbReference>
<feature type="compositionally biased region" description="Low complexity" evidence="1">
    <location>
        <begin position="307"/>
        <end position="317"/>
    </location>
</feature>
<dbReference type="GO" id="GO:0045651">
    <property type="term" value="P:positive regulation of macrophage differentiation"/>
    <property type="evidence" value="ECO:0007669"/>
    <property type="project" value="TreeGrafter"/>
</dbReference>
<dbReference type="Pfam" id="PF05337">
    <property type="entry name" value="CSF-1"/>
    <property type="match status" value="1"/>
</dbReference>
<gene>
    <name evidence="3" type="primary">CSF1</name>
</gene>
<keyword evidence="2" id="KW-0472">Membrane</keyword>
<feature type="transmembrane region" description="Helical" evidence="2">
    <location>
        <begin position="460"/>
        <end position="481"/>
    </location>
</feature>
<feature type="compositionally biased region" description="Basic and acidic residues" evidence="1">
    <location>
        <begin position="403"/>
        <end position="416"/>
    </location>
</feature>
<reference evidence="3 4" key="1">
    <citation type="submission" date="2012-03" db="EMBL/GenBank/DDBJ databases">
        <title>Whole Genome Assembly of Papio anubis.</title>
        <authorList>
            <person name="Liu Y.L."/>
            <person name="Abraham K.A."/>
            <person name="Akbar H.A."/>
            <person name="Ali S.A."/>
            <person name="Anosike U.A."/>
            <person name="Aqrawi P.A."/>
            <person name="Arias F.A."/>
            <person name="Attaway T.A."/>
            <person name="Awwad R.A."/>
            <person name="Babu C.B."/>
            <person name="Bandaranaike D.B."/>
            <person name="Battles P.B."/>
            <person name="Bell A.B."/>
            <person name="Beltran B.B."/>
            <person name="Berhane-Mersha D.B."/>
            <person name="Bess C.B."/>
            <person name="Bickham C.B."/>
            <person name="Bolden T.B."/>
            <person name="Carter K.C."/>
            <person name="Chau D.C."/>
            <person name="Chavez A.C."/>
            <person name="Clerc-Blankenburg K.C."/>
            <person name="Coyle M.C."/>
            <person name="Dao M.D."/>
            <person name="Davila M.L.D."/>
            <person name="Davy-Carroll L.D."/>
            <person name="Denson S.D."/>
            <person name="Dinh H.D."/>
            <person name="Fernandez S.F."/>
            <person name="Fernando P.F."/>
            <person name="Forbes L.F."/>
            <person name="Francis C.F."/>
            <person name="Francisco L.F."/>
            <person name="Fu Q.F."/>
            <person name="Garcia-Iii R.G."/>
            <person name="Garrett T.G."/>
            <person name="Gross S.G."/>
            <person name="Gubbala S.G."/>
            <person name="Hirani K.H."/>
            <person name="Hogues M.H."/>
            <person name="Hollins B.H."/>
            <person name="Jackson L.J."/>
            <person name="Javaid M.J."/>
            <person name="Jhangiani S.J."/>
            <person name="Johnson A.J."/>
            <person name="Johnson B.J."/>
            <person name="Jones J.J."/>
            <person name="Joshi V.J."/>
            <person name="Kalu J.K."/>
            <person name="Khan N.K."/>
            <person name="Korchina V.K."/>
            <person name="Kovar C.K."/>
            <person name="Lago L.L."/>
            <person name="Lara F.L."/>
            <person name="Le T.-K.L."/>
            <person name="Lee S.L."/>
            <person name="Legall-Iii F.L."/>
            <person name="Lemon S.L."/>
            <person name="Liu J.L."/>
            <person name="Liu Y.-S.L."/>
            <person name="Liyanage D.L."/>
            <person name="Lopez J.L."/>
            <person name="Lorensuhewa L.L."/>
            <person name="Mata R.M."/>
            <person name="Mathew T.M."/>
            <person name="Mercado C.M."/>
            <person name="Mercado I.M."/>
            <person name="Morales K.M."/>
            <person name="Morgan M.M."/>
            <person name="Munidasa M.M."/>
            <person name="Ngo D.N."/>
            <person name="Nguyen L.N."/>
            <person name="Nguyen T.N."/>
            <person name="Nguyen N.N."/>
            <person name="Obregon M.O."/>
            <person name="Okwuonu G.O."/>
            <person name="Ongeri F.O."/>
            <person name="Onwere C.O."/>
            <person name="Osifeso I.O."/>
            <person name="Parra A.P."/>
            <person name="Patil S.P."/>
            <person name="Perez A.P."/>
            <person name="Perez Y.P."/>
            <person name="Pham C.P."/>
            <person name="Pu L.-L.P."/>
            <person name="Puazo M.P."/>
            <person name="Quiroz J.Q."/>
            <person name="Rouhana J.R."/>
            <person name="Ruiz M.R."/>
            <person name="Ruiz S.-J.R."/>
            <person name="Saada N.S."/>
            <person name="Santibanez J.S."/>
            <person name="Scheel M.S."/>
            <person name="Schneider B.S."/>
            <person name="Simmons D.S."/>
            <person name="Sisson I.S."/>
            <person name="Tang L.-Y.T."/>
            <person name="Thornton R.T."/>
            <person name="Tisius J.T."/>
            <person name="Toledanes G.T."/>
            <person name="Trejos Z.T."/>
            <person name="Usmani K.U."/>
            <person name="Varghese R.V."/>
            <person name="Vattathil S.V."/>
            <person name="Vee V.V."/>
            <person name="Walker D.W."/>
            <person name="Weissenberger G.W."/>
            <person name="White C.W."/>
            <person name="Williams A.W."/>
            <person name="Woodworth J.W."/>
            <person name="Wright R.W."/>
            <person name="Zhu Y.Z."/>
            <person name="Han Y.H."/>
            <person name="Newsham I.N."/>
            <person name="Nazareth L.N."/>
            <person name="Worley K.W."/>
            <person name="Muzny D.M."/>
            <person name="Rogers J.R."/>
            <person name="Gibbs R.G."/>
        </authorList>
    </citation>
    <scope>NUCLEOTIDE SEQUENCE [LARGE SCALE GENOMIC DNA]</scope>
</reference>
<evidence type="ECO:0000256" key="1">
    <source>
        <dbReference type="SAM" id="MobiDB-lite"/>
    </source>
</evidence>
<feature type="region of interest" description="Disordered" evidence="1">
    <location>
        <begin position="162"/>
        <end position="455"/>
    </location>
</feature>
<evidence type="ECO:0000256" key="2">
    <source>
        <dbReference type="SAM" id="Phobius"/>
    </source>
</evidence>
<keyword evidence="4" id="KW-1185">Reference proteome</keyword>
<dbReference type="GO" id="GO:0005125">
    <property type="term" value="F:cytokine activity"/>
    <property type="evidence" value="ECO:0007669"/>
    <property type="project" value="InterPro"/>
</dbReference>
<dbReference type="Proteomes" id="UP000028761">
    <property type="component" value="Chromosome 1"/>
</dbReference>
<dbReference type="GO" id="GO:0016020">
    <property type="term" value="C:membrane"/>
    <property type="evidence" value="ECO:0007669"/>
    <property type="project" value="InterPro"/>
</dbReference>
<dbReference type="PANTHER" id="PTHR10058">
    <property type="entry name" value="MACROPHAGE COLONY STIMULATING FACTOR"/>
    <property type="match status" value="1"/>
</dbReference>
<keyword evidence="2" id="KW-0812">Transmembrane</keyword>
<protein>
    <submittedName>
        <fullName evidence="3">Colony stimulating factor 1</fullName>
    </submittedName>
</protein>
<dbReference type="GO" id="GO:0030316">
    <property type="term" value="P:osteoclast differentiation"/>
    <property type="evidence" value="ECO:0007669"/>
    <property type="project" value="TreeGrafter"/>
</dbReference>
<feature type="transmembrane region" description="Helical" evidence="2">
    <location>
        <begin position="31"/>
        <end position="52"/>
    </location>
</feature>
<dbReference type="InterPro" id="IPR009079">
    <property type="entry name" value="4_helix_cytokine-like_core"/>
</dbReference>
<dbReference type="Ensembl" id="ENSPANT00000063636.1">
    <property type="protein sequence ID" value="ENSPANP00000052670.1"/>
    <property type="gene ID" value="ENSPANG00000007193.3"/>
</dbReference>
<dbReference type="Gene3D" id="1.20.1250.10">
    <property type="match status" value="1"/>
</dbReference>
<dbReference type="SUPFAM" id="SSF47266">
    <property type="entry name" value="4-helical cytokines"/>
    <property type="match status" value="1"/>
</dbReference>
<feature type="compositionally biased region" description="Basic and acidic residues" evidence="1">
    <location>
        <begin position="509"/>
        <end position="518"/>
    </location>
</feature>
<organism evidence="3 4">
    <name type="scientific">Papio anubis</name>
    <name type="common">Olive baboon</name>
    <dbReference type="NCBI Taxonomy" id="9555"/>
    <lineage>
        <taxon>Eukaryota</taxon>
        <taxon>Metazoa</taxon>
        <taxon>Chordata</taxon>
        <taxon>Craniata</taxon>
        <taxon>Vertebrata</taxon>
        <taxon>Euteleostomi</taxon>
        <taxon>Mammalia</taxon>
        <taxon>Eutheria</taxon>
        <taxon>Euarchontoglires</taxon>
        <taxon>Primates</taxon>
        <taxon>Haplorrhini</taxon>
        <taxon>Catarrhini</taxon>
        <taxon>Cercopithecidae</taxon>
        <taxon>Cercopithecinae</taxon>
        <taxon>Papio</taxon>
    </lineage>
</organism>
<evidence type="ECO:0000313" key="3">
    <source>
        <dbReference type="Ensembl" id="ENSPANP00000052670.1"/>
    </source>
</evidence>
<keyword evidence="2" id="KW-1133">Transmembrane helix</keyword>
<dbReference type="GeneTree" id="ENSGT00390000015805"/>
<feature type="region of interest" description="Disordered" evidence="1">
    <location>
        <begin position="486"/>
        <end position="518"/>
    </location>
</feature>
<feature type="compositionally biased region" description="Polar residues" evidence="1">
    <location>
        <begin position="375"/>
        <end position="396"/>
    </location>
</feature>
<feature type="compositionally biased region" description="Pro residues" evidence="1">
    <location>
        <begin position="362"/>
        <end position="373"/>
    </location>
</feature>
<reference evidence="3" key="2">
    <citation type="submission" date="2025-08" db="UniProtKB">
        <authorList>
            <consortium name="Ensembl"/>
        </authorList>
    </citation>
    <scope>IDENTIFICATION</scope>
</reference>
<sequence length="518" mass="55521">MHFLASGPLHSLFLQPGQLSGISSLSWLTLAHLLVDSLGKFSLNTCFVSLVAHHRMTQYFFTGLIALVTMCLVPAGLSVQLSQEPPLSCSLRDSQACVRTFYETPLQLLEKVKNVFNETKNLLDKDWNIFSKNCNNSFAECSGQDVVTKPDCNCLYPKAIPSSDPASVSPHQPLAPSMAPMAGLTWDDSEGTEGSSLLPGEQPLRTVDPGSAKQRPPRSTCQSLEPPETPVVKDSTIGGSPQPRPSVGAFNTGMEDIPDSAMGTNWAPEEASGEASEIPVSQGTELYPSRPGGGSMQTEPAKPSNFLSASSPLPASAKGQQLADVTGTALPRVGPMRPTGQDWNHTPQKTDHPSALLRDPPEPGSPRTSPPRPQGLSNPSTLSAQPQLSRSHSSGSVLPLGELEGRRSTRDRRSPAEPEGGPASEGAAGPLARFNSVPLTDTGHERQREGSSSPQLQESVFHLLVPSVILVLLAVGGLLFYRRRRRSRQEPQRADSPLEQPEGSPLTQDEDRQVELPV</sequence>
<dbReference type="AlphaFoldDB" id="A0A8I5NPY6"/>
<name>A0A8I5NPY6_PAPAN</name>
<feature type="transmembrane region" description="Helical" evidence="2">
    <location>
        <begin position="59"/>
        <end position="79"/>
    </location>
</feature>